<evidence type="ECO:0000259" key="12">
    <source>
        <dbReference type="PROSITE" id="PS50863"/>
    </source>
</evidence>
<keyword evidence="3" id="KW-0217">Developmental protein</keyword>
<accession>A0AAV6LSB6</accession>
<dbReference type="Pfam" id="PF16770">
    <property type="entry name" value="RTT107_BRCT_5"/>
    <property type="match status" value="1"/>
</dbReference>
<feature type="region of interest" description="Disordered" evidence="10">
    <location>
        <begin position="1084"/>
        <end position="1197"/>
    </location>
</feature>
<dbReference type="Gene3D" id="2.30.30.1040">
    <property type="match status" value="1"/>
</dbReference>
<dbReference type="CDD" id="cd10017">
    <property type="entry name" value="B3_DNA"/>
    <property type="match status" value="1"/>
</dbReference>
<evidence type="ECO:0000256" key="6">
    <source>
        <dbReference type="ARBA" id="ARBA00023163"/>
    </source>
</evidence>
<dbReference type="InterPro" id="IPR003340">
    <property type="entry name" value="B3_DNA-bd"/>
</dbReference>
<dbReference type="InterPro" id="IPR010525">
    <property type="entry name" value="ARF_dom"/>
</dbReference>
<dbReference type="FunFam" id="2.30.30.1040:FF:000001">
    <property type="entry name" value="Auxin response factor"/>
    <property type="match status" value="1"/>
</dbReference>
<dbReference type="Proteomes" id="UP000823749">
    <property type="component" value="Chromosome 1"/>
</dbReference>
<evidence type="ECO:0000256" key="2">
    <source>
        <dbReference type="ARBA" id="ARBA00007853"/>
    </source>
</evidence>
<feature type="domain" description="BRCT" evidence="11">
    <location>
        <begin position="1519"/>
        <end position="1608"/>
    </location>
</feature>
<evidence type="ECO:0000256" key="4">
    <source>
        <dbReference type="ARBA" id="ARBA00023015"/>
    </source>
</evidence>
<keyword evidence="6 9" id="KW-0804">Transcription</keyword>
<evidence type="ECO:0000256" key="10">
    <source>
        <dbReference type="SAM" id="MobiDB-lite"/>
    </source>
</evidence>
<dbReference type="CDD" id="cd17744">
    <property type="entry name" value="BRCT_MDC1_rpt1"/>
    <property type="match status" value="1"/>
</dbReference>
<keyword evidence="8 9" id="KW-0927">Auxin signaling pathway</keyword>
<evidence type="ECO:0000259" key="11">
    <source>
        <dbReference type="PROSITE" id="PS50172"/>
    </source>
</evidence>
<dbReference type="CDD" id="cd18432">
    <property type="entry name" value="BRCT_PAXIP1_rpt6_like"/>
    <property type="match status" value="1"/>
</dbReference>
<feature type="compositionally biased region" description="Basic and acidic residues" evidence="10">
    <location>
        <begin position="1"/>
        <end position="17"/>
    </location>
</feature>
<dbReference type="GO" id="GO:0003677">
    <property type="term" value="F:DNA binding"/>
    <property type="evidence" value="ECO:0007669"/>
    <property type="project" value="UniProtKB-KW"/>
</dbReference>
<dbReference type="GO" id="GO:0006355">
    <property type="term" value="P:regulation of DNA-templated transcription"/>
    <property type="evidence" value="ECO:0007669"/>
    <property type="project" value="InterPro"/>
</dbReference>
<feature type="compositionally biased region" description="Basic and acidic residues" evidence="10">
    <location>
        <begin position="1185"/>
        <end position="1197"/>
    </location>
</feature>
<feature type="compositionally biased region" description="Basic residues" evidence="10">
    <location>
        <begin position="1115"/>
        <end position="1128"/>
    </location>
</feature>
<dbReference type="InterPro" id="IPR053793">
    <property type="entry name" value="PB1-like"/>
</dbReference>
<feature type="region of interest" description="Disordered" evidence="10">
    <location>
        <begin position="1"/>
        <end position="35"/>
    </location>
</feature>
<dbReference type="Gene3D" id="3.10.20.90">
    <property type="entry name" value="Phosphatidylinositol 3-kinase Catalytic Subunit, Chain A, domain 1"/>
    <property type="match status" value="1"/>
</dbReference>
<dbReference type="EMBL" id="JACTNZ010000001">
    <property type="protein sequence ID" value="KAG5567650.1"/>
    <property type="molecule type" value="Genomic_DNA"/>
</dbReference>
<proteinExistence type="inferred from homology"/>
<dbReference type="GO" id="GO:0009734">
    <property type="term" value="P:auxin-activated signaling pathway"/>
    <property type="evidence" value="ECO:0007669"/>
    <property type="project" value="UniProtKB-KW"/>
</dbReference>
<organism evidence="14 15">
    <name type="scientific">Rhododendron griersonianum</name>
    <dbReference type="NCBI Taxonomy" id="479676"/>
    <lineage>
        <taxon>Eukaryota</taxon>
        <taxon>Viridiplantae</taxon>
        <taxon>Streptophyta</taxon>
        <taxon>Embryophyta</taxon>
        <taxon>Tracheophyta</taxon>
        <taxon>Spermatophyta</taxon>
        <taxon>Magnoliopsida</taxon>
        <taxon>eudicotyledons</taxon>
        <taxon>Gunneridae</taxon>
        <taxon>Pentapetalae</taxon>
        <taxon>asterids</taxon>
        <taxon>Ericales</taxon>
        <taxon>Ericaceae</taxon>
        <taxon>Ericoideae</taxon>
        <taxon>Rhodoreae</taxon>
        <taxon>Rhododendron</taxon>
    </lineage>
</organism>
<feature type="compositionally biased region" description="Polar residues" evidence="10">
    <location>
        <begin position="1101"/>
        <end position="1112"/>
    </location>
</feature>
<evidence type="ECO:0000256" key="7">
    <source>
        <dbReference type="ARBA" id="ARBA00023242"/>
    </source>
</evidence>
<keyword evidence="15" id="KW-1185">Reference proteome</keyword>
<feature type="domain" description="TF-B3" evidence="12">
    <location>
        <begin position="144"/>
        <end position="246"/>
    </location>
</feature>
<keyword evidence="7 9" id="KW-0539">Nucleus</keyword>
<dbReference type="Gene3D" id="2.40.330.10">
    <property type="entry name" value="DNA-binding pseudobarrel domain"/>
    <property type="match status" value="1"/>
</dbReference>
<dbReference type="SMART" id="SM00292">
    <property type="entry name" value="BRCT"/>
    <property type="match status" value="2"/>
</dbReference>
<evidence type="ECO:0000313" key="15">
    <source>
        <dbReference type="Proteomes" id="UP000823749"/>
    </source>
</evidence>
<comment type="subunit">
    <text evidence="9">Homodimers and heterodimers.</text>
</comment>
<comment type="subcellular location">
    <subcellularLocation>
        <location evidence="1 9">Nucleus</location>
    </subcellularLocation>
</comment>
<keyword evidence="5 9" id="KW-0238">DNA-binding</keyword>
<feature type="domain" description="PB1" evidence="13">
    <location>
        <begin position="602"/>
        <end position="693"/>
    </location>
</feature>
<keyword evidence="4 9" id="KW-0805">Transcription regulation</keyword>
<sequence>MGSRNDLEAQGLRDKVGTKGKCKNDGSTSNNSQGKKDDLYRQLWHACAGPLVNVPSVGDKVFYFPQGHIEQVEAYTSQEGTVEMPVYDIPSKIPCKVVYAQLQAEAHTDEVYAQITLLPEQEGISSECGSYSQSMSQKLNACCFSKRLTPSDTSTHGGFSVPKRHADECFPPLDMSQEPPAQELVAKDLHGSEWRFRHIYRGQPRRHLLTSGWSSFVGAKKLVAGDACIFLRGENGELFVGVHRATKPQSSTSASVLSGHSMQHGILASAFHAMTTGTMFTVYYRPWTSPVEFIIPRDQYMKSAEIDFSIGTRFRMQFESEECSEPTASRIAGTVVGIDSIDPIRWDDSEWRCLEVEWDVQSMTSARPQRVSPWSIEPTVVKMKKFASLFPNRKRARPLDPSTPGFPVSAGNGLLKSPANCAQKRQMGVLQGQESRAMRAFELGASGQQLLLAQPNPVWMRDPFCHSHGSAIAIPGGNPPLPMIANYQPPTFTSCGAHNCTEASGSLSFPKVSFTSSASQECTAPEEKGENGAPMGQPNGNHKCMLFGVNISSSPMALPSNQIRSSREICSPCPSQVSEPSKGISGNNPYKQCRNCCPSANRSCTKVLKYGTTLGRSVDLARFDGYGGLIRELDQMFEFKGTLIDGSSGWYVTYMDGEGDMMLIGDYPWPLNHILKVWTGNEANENRSNEPFGDTVALVSPSEETQLENVDTELLDIPDSVDDMATQMLEDYKEEVVLDSDDEGMHETETARSKELTSGELQRIVREDVLDAPCARSEDFVVGSVALSHKNCTAVYKRRRVNSVCLQTIQGAGLGRGSMSNKVCSIGPSSIHSDACSQKQVIISFQAPGFQKDSMLLTSEHESAELRYTEYEEPGDSSQANALGFVDQYLSFNKVNLSEEVAPKKTRQKSPPALCAKGPQILARRAILGTTFGISGTFEWDANEIDGGEGDPLKDIKNSILNGEGPEATSVTRCLSDRNLNVQSQMKQKDHYNEKFKDEMIDAYSSNSSLIVLNSEEVGDVLEASGMKFVKEMDDQLNAEASEQQLEAGGLGRDVPDTFDVGFDTQMAAEAMEALFYAPPPNSNVHSTPQDPENMVEDSSKCSTGKCSNSGVTARKLKPKNKPSKKLSGKIICSFRKAKRSREELDPELPEVNKVKRGKSLGESPPNAGNPSNVENHSHRSSFKFIERRKEEEVTERDNINKVDNNLVSSSVERNSLGEGPLQGKRRMFSALAHQNRSWSLVHPLEEAKNPTKSSEQRMSDVMEAGVLKKRKKNGQNADTFQVSSLGGKRPRIGLRTSKKAKDVELSKHAEDELDVGSHLTSNEWGYCKGKRTHRNLPCHSNGVSDICLPSTVVKGEKGDKDSMDIRKKSQVDLETTCRSAESHKKSQGNSEISCFSFYVRRKRRSPACAHRIQPSPVEKSEEKSGKPDHVVLVSSADGANESIELGIRSSGNAEFSLSKCPSPVNFTEGIDLAPSNLNSNEKGKQLLTRKISRFPLMKELISLGFSESLPKIRAKDLRRRREMANVRVLFSNNLANDIIKQQKKILVRLGSSIASCCSDATHFVADRFVRTRNMLESIALGKPVVTQLWLDSCGQARCFIDEKNFILRDAKKEKEIGFSMPVSLAHARQHPLLKGLRVIVSSNIKPGKELIVSLVKAVHGQVIDRIQETAMTNKMIPKDVLILSCEQDYELCAPFLDKGAAVYSSELLLNGIITQKLEFERYLAIRILVLLTHALFSHNRHRLFKNHVNSNCSRIGLKKSGERSLPVAMCQ</sequence>
<dbReference type="InterPro" id="IPR044835">
    <property type="entry name" value="ARF_plant"/>
</dbReference>
<dbReference type="InterPro" id="IPR001357">
    <property type="entry name" value="BRCT_dom"/>
</dbReference>
<evidence type="ECO:0000256" key="5">
    <source>
        <dbReference type="ARBA" id="ARBA00023125"/>
    </source>
</evidence>
<dbReference type="Pfam" id="PF16589">
    <property type="entry name" value="BRCT_2"/>
    <property type="match status" value="1"/>
</dbReference>
<dbReference type="PROSITE" id="PS50863">
    <property type="entry name" value="B3"/>
    <property type="match status" value="1"/>
</dbReference>
<comment type="function">
    <text evidence="9">Auxin response factors (ARFs) are transcriptional factors that bind specifically to the DNA sequence 5'-TGTCTC-3' found in the auxin-responsive promoter elements (AuxREs).</text>
</comment>
<reference evidence="14" key="1">
    <citation type="submission" date="2020-08" db="EMBL/GenBank/DDBJ databases">
        <title>Plant Genome Project.</title>
        <authorList>
            <person name="Zhang R.-G."/>
        </authorList>
    </citation>
    <scope>NUCLEOTIDE SEQUENCE</scope>
    <source>
        <strain evidence="14">WSP0</strain>
        <tissue evidence="14">Leaf</tissue>
    </source>
</reference>
<dbReference type="GO" id="GO:0005634">
    <property type="term" value="C:nucleus"/>
    <property type="evidence" value="ECO:0007669"/>
    <property type="project" value="UniProtKB-SubCell"/>
</dbReference>
<comment type="similarity">
    <text evidence="2 9">Belongs to the ARF family.</text>
</comment>
<dbReference type="Gene3D" id="3.40.50.10190">
    <property type="entry name" value="BRCT domain"/>
    <property type="match status" value="2"/>
</dbReference>
<evidence type="ECO:0000256" key="1">
    <source>
        <dbReference type="ARBA" id="ARBA00004123"/>
    </source>
</evidence>
<gene>
    <name evidence="14" type="ORF">RHGRI_003002</name>
</gene>
<protein>
    <recommendedName>
        <fullName evidence="9">Auxin response factor</fullName>
    </recommendedName>
</protein>
<dbReference type="SMART" id="SM01019">
    <property type="entry name" value="B3"/>
    <property type="match status" value="1"/>
</dbReference>
<evidence type="ECO:0000259" key="13">
    <source>
        <dbReference type="PROSITE" id="PS51745"/>
    </source>
</evidence>
<dbReference type="InterPro" id="IPR036420">
    <property type="entry name" value="BRCT_dom_sf"/>
</dbReference>
<dbReference type="PANTHER" id="PTHR31384">
    <property type="entry name" value="AUXIN RESPONSE FACTOR 4-RELATED"/>
    <property type="match status" value="1"/>
</dbReference>
<evidence type="ECO:0000313" key="14">
    <source>
        <dbReference type="EMBL" id="KAG5567650.1"/>
    </source>
</evidence>
<evidence type="ECO:0000256" key="8">
    <source>
        <dbReference type="ARBA" id="ARBA00023294"/>
    </source>
</evidence>
<comment type="caution">
    <text evidence="14">The sequence shown here is derived from an EMBL/GenBank/DDBJ whole genome shotgun (WGS) entry which is preliminary data.</text>
</comment>
<dbReference type="SUPFAM" id="SSF52113">
    <property type="entry name" value="BRCT domain"/>
    <property type="match status" value="1"/>
</dbReference>
<dbReference type="FunFam" id="2.40.330.10:FF:000001">
    <property type="entry name" value="Auxin response factor"/>
    <property type="match status" value="1"/>
</dbReference>
<dbReference type="SUPFAM" id="SSF54277">
    <property type="entry name" value="CAD &amp; PB1 domains"/>
    <property type="match status" value="1"/>
</dbReference>
<dbReference type="InterPro" id="IPR015300">
    <property type="entry name" value="DNA-bd_pseudobarrel_sf"/>
</dbReference>
<dbReference type="Pfam" id="PF06507">
    <property type="entry name" value="ARF_AD"/>
    <property type="match status" value="1"/>
</dbReference>
<evidence type="ECO:0000256" key="9">
    <source>
        <dbReference type="RuleBase" id="RU004561"/>
    </source>
</evidence>
<dbReference type="PROSITE" id="PS50172">
    <property type="entry name" value="BRCT"/>
    <property type="match status" value="1"/>
</dbReference>
<dbReference type="SUPFAM" id="SSF101936">
    <property type="entry name" value="DNA-binding pseudobarrel domain"/>
    <property type="match status" value="1"/>
</dbReference>
<name>A0AAV6LSB6_9ERIC</name>
<evidence type="ECO:0000256" key="3">
    <source>
        <dbReference type="ARBA" id="ARBA00022473"/>
    </source>
</evidence>
<dbReference type="Pfam" id="PF02362">
    <property type="entry name" value="B3"/>
    <property type="match status" value="1"/>
</dbReference>
<dbReference type="PROSITE" id="PS51745">
    <property type="entry name" value="PB1"/>
    <property type="match status" value="1"/>
</dbReference>
<dbReference type="PANTHER" id="PTHR31384:SF25">
    <property type="entry name" value="AUXIN RESPONSE FACTOR"/>
    <property type="match status" value="1"/>
</dbReference>